<gene>
    <name evidence="2" type="primary">RvY_18188-1</name>
    <name evidence="2" type="synonym">RvY_18188.1</name>
    <name evidence="2" type="ORF">RvY_18188</name>
</gene>
<evidence type="ECO:0000313" key="3">
    <source>
        <dbReference type="Proteomes" id="UP000186922"/>
    </source>
</evidence>
<protein>
    <submittedName>
        <fullName evidence="2">Uncharacterized protein</fullName>
    </submittedName>
</protein>
<dbReference type="Proteomes" id="UP000186922">
    <property type="component" value="Unassembled WGS sequence"/>
</dbReference>
<feature type="region of interest" description="Disordered" evidence="1">
    <location>
        <begin position="1"/>
        <end position="26"/>
    </location>
</feature>
<proteinExistence type="predicted"/>
<evidence type="ECO:0000256" key="1">
    <source>
        <dbReference type="SAM" id="MobiDB-lite"/>
    </source>
</evidence>
<keyword evidence="3" id="KW-1185">Reference proteome</keyword>
<name>A0A1D1W5D2_RAMVA</name>
<reference evidence="2 3" key="1">
    <citation type="journal article" date="2016" name="Nat. Commun.">
        <title>Extremotolerant tardigrade genome and improved radiotolerance of human cultured cells by tardigrade-unique protein.</title>
        <authorList>
            <person name="Hashimoto T."/>
            <person name="Horikawa D.D."/>
            <person name="Saito Y."/>
            <person name="Kuwahara H."/>
            <person name="Kozuka-Hata H."/>
            <person name="Shin-I T."/>
            <person name="Minakuchi Y."/>
            <person name="Ohishi K."/>
            <person name="Motoyama A."/>
            <person name="Aizu T."/>
            <person name="Enomoto A."/>
            <person name="Kondo K."/>
            <person name="Tanaka S."/>
            <person name="Hara Y."/>
            <person name="Koshikawa S."/>
            <person name="Sagara H."/>
            <person name="Miura T."/>
            <person name="Yokobori S."/>
            <person name="Miyagawa K."/>
            <person name="Suzuki Y."/>
            <person name="Kubo T."/>
            <person name="Oyama M."/>
            <person name="Kohara Y."/>
            <person name="Fujiyama A."/>
            <person name="Arakawa K."/>
            <person name="Katayama T."/>
            <person name="Toyoda A."/>
            <person name="Kunieda T."/>
        </authorList>
    </citation>
    <scope>NUCLEOTIDE SEQUENCE [LARGE SCALE GENOMIC DNA]</scope>
    <source>
        <strain evidence="2 3">YOKOZUNA-1</strain>
    </source>
</reference>
<dbReference type="AlphaFoldDB" id="A0A1D1W5D2"/>
<evidence type="ECO:0000313" key="2">
    <source>
        <dbReference type="EMBL" id="GAV08506.1"/>
    </source>
</evidence>
<accession>A0A1D1W5D2</accession>
<feature type="compositionally biased region" description="Basic and acidic residues" evidence="1">
    <location>
        <begin position="15"/>
        <end position="26"/>
    </location>
</feature>
<sequence>MSTGNKATAPLYSVGDRDTSDGAEEHAQDVRANLGKTLLRQANNPATVVRA</sequence>
<organism evidence="2 3">
    <name type="scientific">Ramazzottius varieornatus</name>
    <name type="common">Water bear</name>
    <name type="synonym">Tardigrade</name>
    <dbReference type="NCBI Taxonomy" id="947166"/>
    <lineage>
        <taxon>Eukaryota</taxon>
        <taxon>Metazoa</taxon>
        <taxon>Ecdysozoa</taxon>
        <taxon>Tardigrada</taxon>
        <taxon>Eutardigrada</taxon>
        <taxon>Parachela</taxon>
        <taxon>Hypsibioidea</taxon>
        <taxon>Ramazzottiidae</taxon>
        <taxon>Ramazzottius</taxon>
    </lineage>
</organism>
<dbReference type="EMBL" id="BDGG01000018">
    <property type="protein sequence ID" value="GAV08506.1"/>
    <property type="molecule type" value="Genomic_DNA"/>
</dbReference>
<comment type="caution">
    <text evidence="2">The sequence shown here is derived from an EMBL/GenBank/DDBJ whole genome shotgun (WGS) entry which is preliminary data.</text>
</comment>